<evidence type="ECO:0000313" key="1">
    <source>
        <dbReference type="EMBL" id="WGF39780.1"/>
    </source>
</evidence>
<evidence type="ECO:0000313" key="2">
    <source>
        <dbReference type="Proteomes" id="UP001244564"/>
    </source>
</evidence>
<name>A0ABY8KQ26_9BACI</name>
<protein>
    <recommendedName>
        <fullName evidence="3">Phage protein</fullName>
    </recommendedName>
</protein>
<dbReference type="RefSeq" id="WP_131521578.1">
    <property type="nucleotide sequence ID" value="NZ_CP122283.1"/>
</dbReference>
<sequence length="84" mass="10289">MNEKQVAKKFGILPMKVSMDVDTIRMYKPWFAFERGRLKFSDVEVEAYRIYRNTYETTRDHRFAITDLIEFLERHRMAEFLVDF</sequence>
<evidence type="ECO:0008006" key="3">
    <source>
        <dbReference type="Google" id="ProtNLM"/>
    </source>
</evidence>
<organism evidence="1 2">
    <name type="scientific">Lysinibacillus capsici</name>
    <dbReference type="NCBI Taxonomy" id="2115968"/>
    <lineage>
        <taxon>Bacteria</taxon>
        <taxon>Bacillati</taxon>
        <taxon>Bacillota</taxon>
        <taxon>Bacilli</taxon>
        <taxon>Bacillales</taxon>
        <taxon>Bacillaceae</taxon>
        <taxon>Lysinibacillus</taxon>
    </lineage>
</organism>
<dbReference type="EMBL" id="CP122283">
    <property type="protein sequence ID" value="WGF39780.1"/>
    <property type="molecule type" value="Genomic_DNA"/>
</dbReference>
<reference evidence="1 2" key="1">
    <citation type="submission" date="2023-04" db="EMBL/GenBank/DDBJ databases">
        <title>Genomic of Lysinibacillus capsici TSBLM.</title>
        <authorList>
            <person name="Hu X.S."/>
            <person name="Yu C.H."/>
        </authorList>
    </citation>
    <scope>NUCLEOTIDE SEQUENCE [LARGE SCALE GENOMIC DNA]</scope>
    <source>
        <strain evidence="1 2">TSBLM</strain>
    </source>
</reference>
<proteinExistence type="predicted"/>
<dbReference type="Proteomes" id="UP001244564">
    <property type="component" value="Chromosome"/>
</dbReference>
<keyword evidence="2" id="KW-1185">Reference proteome</keyword>
<gene>
    <name evidence="1" type="ORF">QBO96_05815</name>
</gene>
<accession>A0ABY8KQ26</accession>